<name>A0AA94JDG4_9GAMM</name>
<gene>
    <name evidence="1" type="ORF">CWE23_01695</name>
</gene>
<dbReference type="RefSeq" id="WP_126819212.1">
    <property type="nucleotide sequence ID" value="NZ_PIPS01000001.1"/>
</dbReference>
<keyword evidence="2" id="KW-1185">Reference proteome</keyword>
<sequence>MRYQTGQATVEWLLVGLALSTILWLSERQLNLIEQLREWGVRVIEHYHFIFNYIGLAPGSGL</sequence>
<dbReference type="AlphaFoldDB" id="A0AA94JDG4"/>
<proteinExistence type="predicted"/>
<comment type="caution">
    <text evidence="1">The sequence shown here is derived from an EMBL/GenBank/DDBJ whole genome shotgun (WGS) entry which is preliminary data.</text>
</comment>
<organism evidence="1 2">
    <name type="scientific">Idiomarina aquatica</name>
    <dbReference type="NCBI Taxonomy" id="1327752"/>
    <lineage>
        <taxon>Bacteria</taxon>
        <taxon>Pseudomonadati</taxon>
        <taxon>Pseudomonadota</taxon>
        <taxon>Gammaproteobacteria</taxon>
        <taxon>Alteromonadales</taxon>
        <taxon>Idiomarinaceae</taxon>
        <taxon>Idiomarina</taxon>
    </lineage>
</organism>
<reference evidence="2" key="1">
    <citation type="journal article" date="2018" name="Front. Microbiol.">
        <title>Genome-Based Analysis Reveals the Taxonomy and Diversity of the Family Idiomarinaceae.</title>
        <authorList>
            <person name="Liu Y."/>
            <person name="Lai Q."/>
            <person name="Shao Z."/>
        </authorList>
    </citation>
    <scope>NUCLEOTIDE SEQUENCE [LARGE SCALE GENOMIC DNA]</scope>
    <source>
        <strain evidence="2">SN-14</strain>
    </source>
</reference>
<accession>A0AA94JDG4</accession>
<dbReference type="EMBL" id="PIPS01000001">
    <property type="protein sequence ID" value="RUO44777.1"/>
    <property type="molecule type" value="Genomic_DNA"/>
</dbReference>
<evidence type="ECO:0000313" key="2">
    <source>
        <dbReference type="Proteomes" id="UP000286680"/>
    </source>
</evidence>
<dbReference type="Proteomes" id="UP000286680">
    <property type="component" value="Unassembled WGS sequence"/>
</dbReference>
<protein>
    <submittedName>
        <fullName evidence="1">Uncharacterized protein</fullName>
    </submittedName>
</protein>
<evidence type="ECO:0000313" key="1">
    <source>
        <dbReference type="EMBL" id="RUO44777.1"/>
    </source>
</evidence>